<evidence type="ECO:0000313" key="7">
    <source>
        <dbReference type="Proteomes" id="UP000677016"/>
    </source>
</evidence>
<evidence type="ECO:0000256" key="2">
    <source>
        <dbReference type="ARBA" id="ARBA00023125"/>
    </source>
</evidence>
<keyword evidence="1" id="KW-0805">Transcription regulation</keyword>
<protein>
    <submittedName>
        <fullName evidence="6">TetR/AcrR family transcriptional regulator</fullName>
    </submittedName>
</protein>
<comment type="caution">
    <text evidence="6">The sequence shown here is derived from an EMBL/GenBank/DDBJ whole genome shotgun (WGS) entry which is preliminary data.</text>
</comment>
<feature type="domain" description="HTH tetR-type" evidence="5">
    <location>
        <begin position="1"/>
        <end position="61"/>
    </location>
</feature>
<evidence type="ECO:0000313" key="6">
    <source>
        <dbReference type="EMBL" id="MBR7744856.1"/>
    </source>
</evidence>
<dbReference type="PANTHER" id="PTHR30055:SF234">
    <property type="entry name" value="HTH-TYPE TRANSCRIPTIONAL REGULATOR BETI"/>
    <property type="match status" value="1"/>
</dbReference>
<evidence type="ECO:0000256" key="3">
    <source>
        <dbReference type="ARBA" id="ARBA00023163"/>
    </source>
</evidence>
<dbReference type="InterPro" id="IPR001647">
    <property type="entry name" value="HTH_TetR"/>
</dbReference>
<name>A0A941DB53_9MICO</name>
<accession>A0A941DB53</accession>
<dbReference type="EMBL" id="JAGSNF010000025">
    <property type="protein sequence ID" value="MBR7744856.1"/>
    <property type="molecule type" value="Genomic_DNA"/>
</dbReference>
<dbReference type="GO" id="GO:0003700">
    <property type="term" value="F:DNA-binding transcription factor activity"/>
    <property type="evidence" value="ECO:0007669"/>
    <property type="project" value="TreeGrafter"/>
</dbReference>
<evidence type="ECO:0000259" key="5">
    <source>
        <dbReference type="PROSITE" id="PS50977"/>
    </source>
</evidence>
<evidence type="ECO:0000256" key="1">
    <source>
        <dbReference type="ARBA" id="ARBA00023015"/>
    </source>
</evidence>
<gene>
    <name evidence="6" type="ORF">KC207_16295</name>
</gene>
<dbReference type="GO" id="GO:0000976">
    <property type="term" value="F:transcription cis-regulatory region binding"/>
    <property type="evidence" value="ECO:0007669"/>
    <property type="project" value="TreeGrafter"/>
</dbReference>
<keyword evidence="3" id="KW-0804">Transcription</keyword>
<keyword evidence="7" id="KW-1185">Reference proteome</keyword>
<feature type="DNA-binding region" description="H-T-H motif" evidence="4">
    <location>
        <begin position="24"/>
        <end position="43"/>
    </location>
</feature>
<dbReference type="Gene3D" id="1.10.357.10">
    <property type="entry name" value="Tetracycline Repressor, domain 2"/>
    <property type="match status" value="1"/>
</dbReference>
<dbReference type="Proteomes" id="UP000677016">
    <property type="component" value="Unassembled WGS sequence"/>
</dbReference>
<dbReference type="RefSeq" id="WP_211604385.1">
    <property type="nucleotide sequence ID" value="NZ_JAGSNF010000025.1"/>
</dbReference>
<dbReference type="SUPFAM" id="SSF46689">
    <property type="entry name" value="Homeodomain-like"/>
    <property type="match status" value="1"/>
</dbReference>
<dbReference type="PANTHER" id="PTHR30055">
    <property type="entry name" value="HTH-TYPE TRANSCRIPTIONAL REGULATOR RUTR"/>
    <property type="match status" value="1"/>
</dbReference>
<dbReference type="AlphaFoldDB" id="A0A941DB53"/>
<organism evidence="6 7">
    <name type="scientific">Phycicoccus avicenniae</name>
    <dbReference type="NCBI Taxonomy" id="2828860"/>
    <lineage>
        <taxon>Bacteria</taxon>
        <taxon>Bacillati</taxon>
        <taxon>Actinomycetota</taxon>
        <taxon>Actinomycetes</taxon>
        <taxon>Micrococcales</taxon>
        <taxon>Intrasporangiaceae</taxon>
        <taxon>Phycicoccus</taxon>
    </lineage>
</organism>
<dbReference type="PROSITE" id="PS50977">
    <property type="entry name" value="HTH_TETR_2"/>
    <property type="match status" value="1"/>
</dbReference>
<reference evidence="6" key="1">
    <citation type="submission" date="2021-04" db="EMBL/GenBank/DDBJ databases">
        <title>Phycicoccus avicenniae sp. nov., a novel endophytic actinomycetes isolated from branch of Avicennia mariana.</title>
        <authorList>
            <person name="Tuo L."/>
        </authorList>
    </citation>
    <scope>NUCLEOTIDE SEQUENCE</scope>
    <source>
        <strain evidence="6">BSK3Z-2</strain>
    </source>
</reference>
<keyword evidence="2 4" id="KW-0238">DNA-binding</keyword>
<sequence length="182" mass="19165">MGRREEIVEAATDHALDHGLVGLSLRPLAEALGTSDRMLLYHLGSKDALVAEVVRCATARALERLRALPASASPGAAVRDLHRLWEAPAVRRCQRLHVEASALGLFGREPYASTVGSANALWSSAVRDHLARSGVPAARLDGVTHLVDATFMGLELDASFGSPAGPALETLVAAVERLCSGS</sequence>
<dbReference type="Pfam" id="PF00440">
    <property type="entry name" value="TetR_N"/>
    <property type="match status" value="1"/>
</dbReference>
<proteinExistence type="predicted"/>
<dbReference type="InterPro" id="IPR050109">
    <property type="entry name" value="HTH-type_TetR-like_transc_reg"/>
</dbReference>
<dbReference type="InterPro" id="IPR009057">
    <property type="entry name" value="Homeodomain-like_sf"/>
</dbReference>
<evidence type="ECO:0000256" key="4">
    <source>
        <dbReference type="PROSITE-ProRule" id="PRU00335"/>
    </source>
</evidence>